<evidence type="ECO:0000256" key="3">
    <source>
        <dbReference type="ARBA" id="ARBA00022525"/>
    </source>
</evidence>
<dbReference type="STRING" id="147828.A0A4S2M0M2"/>
<protein>
    <recommendedName>
        <fullName evidence="7">MD-2-related lipid-recognition domain-containing protein</fullName>
    </recommendedName>
</protein>
<dbReference type="InterPro" id="IPR039670">
    <property type="entry name" value="NPC2-like"/>
</dbReference>
<dbReference type="InterPro" id="IPR003172">
    <property type="entry name" value="ML_dom"/>
</dbReference>
<name>A0A4S2M0M2_OPIFE</name>
<dbReference type="Gene3D" id="2.60.40.770">
    <property type="match status" value="1"/>
</dbReference>
<dbReference type="GO" id="GO:0032367">
    <property type="term" value="P:intracellular cholesterol transport"/>
    <property type="evidence" value="ECO:0007669"/>
    <property type="project" value="InterPro"/>
</dbReference>
<evidence type="ECO:0000259" key="7">
    <source>
        <dbReference type="SMART" id="SM00737"/>
    </source>
</evidence>
<dbReference type="SMART" id="SM00737">
    <property type="entry name" value="ML"/>
    <property type="match status" value="1"/>
</dbReference>
<keyword evidence="5" id="KW-1015">Disulfide bond</keyword>
<keyword evidence="4 6" id="KW-0732">Signal</keyword>
<dbReference type="FunFam" id="2.60.40.770:FF:000001">
    <property type="entry name" value="NPC intracellular cholesterol transporter 2"/>
    <property type="match status" value="1"/>
</dbReference>
<comment type="subcellular location">
    <subcellularLocation>
        <location evidence="1">Secreted</location>
    </subcellularLocation>
</comment>
<dbReference type="GO" id="GO:0032934">
    <property type="term" value="F:sterol binding"/>
    <property type="evidence" value="ECO:0007669"/>
    <property type="project" value="InterPro"/>
</dbReference>
<dbReference type="PANTHER" id="PTHR11306">
    <property type="entry name" value="NIEMANN PICK TYPE C2 PROTEIN NPC2-RELATED"/>
    <property type="match status" value="1"/>
</dbReference>
<feature type="chain" id="PRO_5021011677" description="MD-2-related lipid-recognition domain-containing protein" evidence="6">
    <location>
        <begin position="22"/>
        <end position="153"/>
    </location>
</feature>
<evidence type="ECO:0000256" key="1">
    <source>
        <dbReference type="ARBA" id="ARBA00004613"/>
    </source>
</evidence>
<dbReference type="Proteomes" id="UP000308267">
    <property type="component" value="Unassembled WGS sequence"/>
</dbReference>
<reference evidence="8 9" key="1">
    <citation type="journal article" date="2019" name="BMC Genomics">
        <title>New insights from Opisthorchis felineus genome: update on genomics of the epidemiologically important liver flukes.</title>
        <authorList>
            <person name="Ershov N.I."/>
            <person name="Mordvinov V.A."/>
            <person name="Prokhortchouk E.B."/>
            <person name="Pakharukova M.Y."/>
            <person name="Gunbin K.V."/>
            <person name="Ustyantsev K."/>
            <person name="Genaev M.A."/>
            <person name="Blinov A.G."/>
            <person name="Mazur A."/>
            <person name="Boulygina E."/>
            <person name="Tsygankova S."/>
            <person name="Khrameeva E."/>
            <person name="Chekanov N."/>
            <person name="Fan G."/>
            <person name="Xiao A."/>
            <person name="Zhang H."/>
            <person name="Xu X."/>
            <person name="Yang H."/>
            <person name="Solovyev V."/>
            <person name="Lee S.M."/>
            <person name="Liu X."/>
            <person name="Afonnikov D.A."/>
            <person name="Skryabin K.G."/>
        </authorList>
    </citation>
    <scope>NUCLEOTIDE SEQUENCE [LARGE SCALE GENOMIC DNA]</scope>
    <source>
        <strain evidence="8">AK-0245</strain>
        <tissue evidence="8">Whole organism</tissue>
    </source>
</reference>
<organism evidence="8 9">
    <name type="scientific">Opisthorchis felineus</name>
    <dbReference type="NCBI Taxonomy" id="147828"/>
    <lineage>
        <taxon>Eukaryota</taxon>
        <taxon>Metazoa</taxon>
        <taxon>Spiralia</taxon>
        <taxon>Lophotrochozoa</taxon>
        <taxon>Platyhelminthes</taxon>
        <taxon>Trematoda</taxon>
        <taxon>Digenea</taxon>
        <taxon>Opisthorchiida</taxon>
        <taxon>Opisthorchiata</taxon>
        <taxon>Opisthorchiidae</taxon>
        <taxon>Opisthorchis</taxon>
    </lineage>
</organism>
<dbReference type="OrthoDB" id="6489092at2759"/>
<dbReference type="Pfam" id="PF02221">
    <property type="entry name" value="E1_DerP2_DerF2"/>
    <property type="match status" value="1"/>
</dbReference>
<dbReference type="PANTHER" id="PTHR11306:SF68">
    <property type="entry name" value="NPC INTRACELLULAR CHOLESTEROL TRANSPORTER 2"/>
    <property type="match status" value="1"/>
</dbReference>
<evidence type="ECO:0000256" key="4">
    <source>
        <dbReference type="ARBA" id="ARBA00022729"/>
    </source>
</evidence>
<dbReference type="InterPro" id="IPR014756">
    <property type="entry name" value="Ig_E-set"/>
</dbReference>
<evidence type="ECO:0000256" key="2">
    <source>
        <dbReference type="ARBA" id="ARBA00006370"/>
    </source>
</evidence>
<gene>
    <name evidence="8" type="ORF">CRM22_003556</name>
</gene>
<evidence type="ECO:0000313" key="8">
    <source>
        <dbReference type="EMBL" id="TGZ69755.1"/>
    </source>
</evidence>
<keyword evidence="9" id="KW-1185">Reference proteome</keyword>
<dbReference type="InterPro" id="IPR033916">
    <property type="entry name" value="ML_Npc2-like"/>
</dbReference>
<dbReference type="EMBL" id="SJOL01005832">
    <property type="protein sequence ID" value="TGZ69755.1"/>
    <property type="molecule type" value="Genomic_DNA"/>
</dbReference>
<comment type="caution">
    <text evidence="8">The sequence shown here is derived from an EMBL/GenBank/DDBJ whole genome shotgun (WGS) entry which is preliminary data.</text>
</comment>
<keyword evidence="3" id="KW-0964">Secreted</keyword>
<dbReference type="SUPFAM" id="SSF81296">
    <property type="entry name" value="E set domains"/>
    <property type="match status" value="1"/>
</dbReference>
<evidence type="ECO:0000256" key="5">
    <source>
        <dbReference type="ARBA" id="ARBA00023157"/>
    </source>
</evidence>
<dbReference type="GO" id="GO:0005576">
    <property type="term" value="C:extracellular region"/>
    <property type="evidence" value="ECO:0007669"/>
    <property type="project" value="UniProtKB-SubCell"/>
</dbReference>
<dbReference type="CDD" id="cd00916">
    <property type="entry name" value="Npc2_like"/>
    <property type="match status" value="1"/>
</dbReference>
<proteinExistence type="inferred from homology"/>
<evidence type="ECO:0000256" key="6">
    <source>
        <dbReference type="SAM" id="SignalP"/>
    </source>
</evidence>
<evidence type="ECO:0000313" key="9">
    <source>
        <dbReference type="Proteomes" id="UP000308267"/>
    </source>
</evidence>
<accession>A0A4S2M0M2</accession>
<comment type="similarity">
    <text evidence="2">Belongs to the NPC2 family.</text>
</comment>
<feature type="signal peptide" evidence="6">
    <location>
        <begin position="1"/>
        <end position="21"/>
    </location>
</feature>
<sequence>MQIFNLLVCSVVVYTPFLADATKFKDCGSKNVTVWSVKLTPCDGQPCSFIKGKNATIDIDFLAERDIEPGNPKVQGKLGEMYTQLPLPASDMCQHLTPSCPIQAGTNYTYSYTLEISETYPSIRLDIRWELQDKNEETLLCVEYPAQLKASEN</sequence>
<feature type="domain" description="MD-2-related lipid-recognition" evidence="7">
    <location>
        <begin position="24"/>
        <end position="146"/>
    </location>
</feature>
<dbReference type="AlphaFoldDB" id="A0A4S2M0M2"/>